<organism evidence="1 2">
    <name type="scientific">Nephila pilipes</name>
    <name type="common">Giant wood spider</name>
    <name type="synonym">Nephila maculata</name>
    <dbReference type="NCBI Taxonomy" id="299642"/>
    <lineage>
        <taxon>Eukaryota</taxon>
        <taxon>Metazoa</taxon>
        <taxon>Ecdysozoa</taxon>
        <taxon>Arthropoda</taxon>
        <taxon>Chelicerata</taxon>
        <taxon>Arachnida</taxon>
        <taxon>Araneae</taxon>
        <taxon>Araneomorphae</taxon>
        <taxon>Entelegynae</taxon>
        <taxon>Araneoidea</taxon>
        <taxon>Nephilidae</taxon>
        <taxon>Nephila</taxon>
    </lineage>
</organism>
<gene>
    <name evidence="1" type="ORF">NPIL_153761</name>
</gene>
<accession>A0A8X6PUH5</accession>
<evidence type="ECO:0000313" key="2">
    <source>
        <dbReference type="Proteomes" id="UP000887013"/>
    </source>
</evidence>
<dbReference type="AlphaFoldDB" id="A0A8X6PUH5"/>
<proteinExistence type="predicted"/>
<evidence type="ECO:0000313" key="1">
    <source>
        <dbReference type="EMBL" id="GFT81963.1"/>
    </source>
</evidence>
<comment type="caution">
    <text evidence="1">The sequence shown here is derived from an EMBL/GenBank/DDBJ whole genome shotgun (WGS) entry which is preliminary data.</text>
</comment>
<protein>
    <submittedName>
        <fullName evidence="1">Uncharacterized protein</fullName>
    </submittedName>
</protein>
<name>A0A8X6PUH5_NEPPI</name>
<keyword evidence="2" id="KW-1185">Reference proteome</keyword>
<dbReference type="EMBL" id="BMAW01118874">
    <property type="protein sequence ID" value="GFT81963.1"/>
    <property type="molecule type" value="Genomic_DNA"/>
</dbReference>
<reference evidence="1" key="1">
    <citation type="submission" date="2020-08" db="EMBL/GenBank/DDBJ databases">
        <title>Multicomponent nature underlies the extraordinary mechanical properties of spider dragline silk.</title>
        <authorList>
            <person name="Kono N."/>
            <person name="Nakamura H."/>
            <person name="Mori M."/>
            <person name="Yoshida Y."/>
            <person name="Ohtoshi R."/>
            <person name="Malay A.D."/>
            <person name="Moran D.A.P."/>
            <person name="Tomita M."/>
            <person name="Numata K."/>
            <person name="Arakawa K."/>
        </authorList>
    </citation>
    <scope>NUCLEOTIDE SEQUENCE</scope>
</reference>
<sequence>MSSTGLEFAHIHQVSFETAGGESGIFQANLEPQFPKYTAFITHGGQHGFLIFPFVATKELSKSYGLYIIIAIKPSVQYKVKKIEKHDGIDKRSSAVDHIKRWSNSL</sequence>
<dbReference type="Proteomes" id="UP000887013">
    <property type="component" value="Unassembled WGS sequence"/>
</dbReference>